<accession>A0ABU7I5I8</accession>
<dbReference type="SUPFAM" id="SSF56112">
    <property type="entry name" value="Protein kinase-like (PK-like)"/>
    <property type="match status" value="1"/>
</dbReference>
<sequence>MDIFPTQYSTLSSRALKDFLEQQYGFSQMRCRLLVHNVSDTYLLENDTEKYIFKIYRDAHRKLDEIMAEVELLNILQENGVSVSYPIKALDGNQIQSFNAAEGTRHGILLSYALGQPVYELSPQQLETLGTEMAKFHNLASVIELKNPRKDYTLATTITQPVVGIKPAFEGLGEVYADLVQMATQVSTQLEKLDLSNFSYGYCHFDFLPKNFHFQENGQLTFFDFDFIGKGYLINDITSFYIHYFLECFHNKISREEAEKSFALFVEAYRKTRPLSDEELAAMPYFGFGFWVFYLGFQYENFDDWSSIFFGPNYLKQRVALIGKWLEWFRD</sequence>
<dbReference type="RefSeq" id="WP_330107104.1">
    <property type="nucleotide sequence ID" value="NZ_JAZDQT010000001.1"/>
</dbReference>
<reference evidence="3 4" key="1">
    <citation type="submission" date="2024-01" db="EMBL/GenBank/DDBJ databases">
        <title>Pedobacter sp. nov., isolated from fresh soil.</title>
        <authorList>
            <person name="Le N.T.T."/>
        </authorList>
    </citation>
    <scope>NUCLEOTIDE SEQUENCE [LARGE SCALE GENOMIC DNA]</scope>
    <source>
        <strain evidence="3 4">KR3-3</strain>
    </source>
</reference>
<evidence type="ECO:0000313" key="4">
    <source>
        <dbReference type="Proteomes" id="UP001336835"/>
    </source>
</evidence>
<keyword evidence="4" id="KW-1185">Reference proteome</keyword>
<dbReference type="Pfam" id="PF01636">
    <property type="entry name" value="APH"/>
    <property type="match status" value="1"/>
</dbReference>
<evidence type="ECO:0000259" key="2">
    <source>
        <dbReference type="Pfam" id="PF01636"/>
    </source>
</evidence>
<dbReference type="InterPro" id="IPR050249">
    <property type="entry name" value="Pseudomonas-type_ThrB"/>
</dbReference>
<comment type="caution">
    <text evidence="3">The sequence shown here is derived from an EMBL/GenBank/DDBJ whole genome shotgun (WGS) entry which is preliminary data.</text>
</comment>
<dbReference type="Gene3D" id="3.90.1200.10">
    <property type="match status" value="1"/>
</dbReference>
<evidence type="ECO:0000313" key="3">
    <source>
        <dbReference type="EMBL" id="MEE1944744.1"/>
    </source>
</evidence>
<dbReference type="InterPro" id="IPR002575">
    <property type="entry name" value="Aminoglycoside_PTrfase"/>
</dbReference>
<dbReference type="Gene3D" id="3.30.200.20">
    <property type="entry name" value="Phosphorylase Kinase, domain 1"/>
    <property type="match status" value="1"/>
</dbReference>
<evidence type="ECO:0000256" key="1">
    <source>
        <dbReference type="ARBA" id="ARBA00038240"/>
    </source>
</evidence>
<gene>
    <name evidence="3" type="ORF">VRU48_06480</name>
</gene>
<proteinExistence type="inferred from homology"/>
<comment type="similarity">
    <text evidence="1">Belongs to the pseudomonas-type ThrB family.</text>
</comment>
<dbReference type="PANTHER" id="PTHR21064">
    <property type="entry name" value="AMINOGLYCOSIDE PHOSPHOTRANSFERASE DOMAIN-CONTAINING PROTEIN-RELATED"/>
    <property type="match status" value="1"/>
</dbReference>
<organism evidence="3 4">
    <name type="scientific">Pedobacter albus</name>
    <dbReference type="NCBI Taxonomy" id="3113905"/>
    <lineage>
        <taxon>Bacteria</taxon>
        <taxon>Pseudomonadati</taxon>
        <taxon>Bacteroidota</taxon>
        <taxon>Sphingobacteriia</taxon>
        <taxon>Sphingobacteriales</taxon>
        <taxon>Sphingobacteriaceae</taxon>
        <taxon>Pedobacter</taxon>
    </lineage>
</organism>
<dbReference type="Proteomes" id="UP001336835">
    <property type="component" value="Unassembled WGS sequence"/>
</dbReference>
<dbReference type="EMBL" id="JAZDQT010000001">
    <property type="protein sequence ID" value="MEE1944744.1"/>
    <property type="molecule type" value="Genomic_DNA"/>
</dbReference>
<dbReference type="InterPro" id="IPR011009">
    <property type="entry name" value="Kinase-like_dom_sf"/>
</dbReference>
<name>A0ABU7I5I8_9SPHI</name>
<feature type="domain" description="Aminoglycoside phosphotransferase" evidence="2">
    <location>
        <begin position="38"/>
        <end position="242"/>
    </location>
</feature>
<protein>
    <submittedName>
        <fullName evidence="3">Phosphotransferase</fullName>
    </submittedName>
</protein>
<dbReference type="PANTHER" id="PTHR21064:SF6">
    <property type="entry name" value="AMINOGLYCOSIDE PHOSPHOTRANSFERASE DOMAIN-CONTAINING PROTEIN"/>
    <property type="match status" value="1"/>
</dbReference>